<reference evidence="2 3" key="2">
    <citation type="journal article" date="2009" name="PLoS ONE">
        <title>An integrated genetic and cytogenetic map of the cucumber genome.</title>
        <authorList>
            <person name="Ren Y."/>
            <person name="Zhang Z."/>
            <person name="Liu J."/>
            <person name="Staub J.E."/>
            <person name="Han Y."/>
            <person name="Cheng Z."/>
            <person name="Li X."/>
            <person name="Lu J."/>
            <person name="Miao H."/>
            <person name="Kang H."/>
            <person name="Xie B."/>
            <person name="Gu X."/>
            <person name="Wang X."/>
            <person name="Du Y."/>
            <person name="Jin W."/>
            <person name="Huang S."/>
        </authorList>
    </citation>
    <scope>NUCLEOTIDE SEQUENCE [LARGE SCALE GENOMIC DNA]</scope>
    <source>
        <strain evidence="3">cv. 9930</strain>
    </source>
</reference>
<dbReference type="Gramene" id="KGN49869">
    <property type="protein sequence ID" value="KGN49869"/>
    <property type="gene ID" value="Csa_5G139470"/>
</dbReference>
<proteinExistence type="predicted"/>
<organism evidence="2 3">
    <name type="scientific">Cucumis sativus</name>
    <name type="common">Cucumber</name>
    <dbReference type="NCBI Taxonomy" id="3659"/>
    <lineage>
        <taxon>Eukaryota</taxon>
        <taxon>Viridiplantae</taxon>
        <taxon>Streptophyta</taxon>
        <taxon>Embryophyta</taxon>
        <taxon>Tracheophyta</taxon>
        <taxon>Spermatophyta</taxon>
        <taxon>Magnoliopsida</taxon>
        <taxon>eudicotyledons</taxon>
        <taxon>Gunneridae</taxon>
        <taxon>Pentapetalae</taxon>
        <taxon>rosids</taxon>
        <taxon>fabids</taxon>
        <taxon>Cucurbitales</taxon>
        <taxon>Cucurbitaceae</taxon>
        <taxon>Benincaseae</taxon>
        <taxon>Cucumis</taxon>
    </lineage>
</organism>
<feature type="region of interest" description="Disordered" evidence="1">
    <location>
        <begin position="12"/>
        <end position="33"/>
    </location>
</feature>
<reference evidence="2 3" key="3">
    <citation type="journal article" date="2010" name="BMC Genomics">
        <title>Transcriptome sequencing and comparative analysis of cucumber flowers with different sex types.</title>
        <authorList>
            <person name="Guo S."/>
            <person name="Zheng Y."/>
            <person name="Joung J.G."/>
            <person name="Liu S."/>
            <person name="Zhang Z."/>
            <person name="Crasta O.R."/>
            <person name="Sobral B.W."/>
            <person name="Xu Y."/>
            <person name="Huang S."/>
            <person name="Fei Z."/>
        </authorList>
    </citation>
    <scope>NUCLEOTIDE SEQUENCE [LARGE SCALE GENOMIC DNA]</scope>
    <source>
        <strain evidence="3">cv. 9930</strain>
    </source>
</reference>
<feature type="compositionally biased region" description="Basic and acidic residues" evidence="1">
    <location>
        <begin position="12"/>
        <end position="22"/>
    </location>
</feature>
<name>A0A0A0KLX7_CUCSA</name>
<evidence type="ECO:0000313" key="3">
    <source>
        <dbReference type="Proteomes" id="UP000029981"/>
    </source>
</evidence>
<dbReference type="Proteomes" id="UP000029981">
    <property type="component" value="Chromosome 5"/>
</dbReference>
<protein>
    <submittedName>
        <fullName evidence="2">Uncharacterized protein</fullName>
    </submittedName>
</protein>
<accession>A0A0A0KLX7</accession>
<reference evidence="2 3" key="1">
    <citation type="journal article" date="2009" name="Nat. Genet.">
        <title>The genome of the cucumber, Cucumis sativus L.</title>
        <authorList>
            <person name="Huang S."/>
            <person name="Li R."/>
            <person name="Zhang Z."/>
            <person name="Li L."/>
            <person name="Gu X."/>
            <person name="Fan W."/>
            <person name="Lucas W.J."/>
            <person name="Wang X."/>
            <person name="Xie B."/>
            <person name="Ni P."/>
            <person name="Ren Y."/>
            <person name="Zhu H."/>
            <person name="Li J."/>
            <person name="Lin K."/>
            <person name="Jin W."/>
            <person name="Fei Z."/>
            <person name="Li G."/>
            <person name="Staub J."/>
            <person name="Kilian A."/>
            <person name="van der Vossen E.A."/>
            <person name="Wu Y."/>
            <person name="Guo J."/>
            <person name="He J."/>
            <person name="Jia Z."/>
            <person name="Ren Y."/>
            <person name="Tian G."/>
            <person name="Lu Y."/>
            <person name="Ruan J."/>
            <person name="Qian W."/>
            <person name="Wang M."/>
            <person name="Huang Q."/>
            <person name="Li B."/>
            <person name="Xuan Z."/>
            <person name="Cao J."/>
            <person name="Asan"/>
            <person name="Wu Z."/>
            <person name="Zhang J."/>
            <person name="Cai Q."/>
            <person name="Bai Y."/>
            <person name="Zhao B."/>
            <person name="Han Y."/>
            <person name="Li Y."/>
            <person name="Li X."/>
            <person name="Wang S."/>
            <person name="Shi Q."/>
            <person name="Liu S."/>
            <person name="Cho W.K."/>
            <person name="Kim J.Y."/>
            <person name="Xu Y."/>
            <person name="Heller-Uszynska K."/>
            <person name="Miao H."/>
            <person name="Cheng Z."/>
            <person name="Zhang S."/>
            <person name="Wu J."/>
            <person name="Yang Y."/>
            <person name="Kang H."/>
            <person name="Li M."/>
            <person name="Liang H."/>
            <person name="Ren X."/>
            <person name="Shi Z."/>
            <person name="Wen M."/>
            <person name="Jian M."/>
            <person name="Yang H."/>
            <person name="Zhang G."/>
            <person name="Yang Z."/>
            <person name="Chen R."/>
            <person name="Liu S."/>
            <person name="Li J."/>
            <person name="Ma L."/>
            <person name="Liu H."/>
            <person name="Zhou Y."/>
            <person name="Zhao J."/>
            <person name="Fang X."/>
            <person name="Li G."/>
            <person name="Fang L."/>
            <person name="Li Y."/>
            <person name="Liu D."/>
            <person name="Zheng H."/>
            <person name="Zhang Y."/>
            <person name="Qin N."/>
            <person name="Li Z."/>
            <person name="Yang G."/>
            <person name="Yang S."/>
            <person name="Bolund L."/>
            <person name="Kristiansen K."/>
            <person name="Zheng H."/>
            <person name="Li S."/>
            <person name="Zhang X."/>
            <person name="Yang H."/>
            <person name="Wang J."/>
            <person name="Sun R."/>
            <person name="Zhang B."/>
            <person name="Jiang S."/>
            <person name="Wang J."/>
            <person name="Du Y."/>
            <person name="Li S."/>
        </authorList>
    </citation>
    <scope>NUCLEOTIDE SEQUENCE [LARGE SCALE GENOMIC DNA]</scope>
    <source>
        <strain evidence="3">cv. 9930</strain>
    </source>
</reference>
<gene>
    <name evidence="2" type="ORF">Csa_5G139470</name>
</gene>
<evidence type="ECO:0000256" key="1">
    <source>
        <dbReference type="SAM" id="MobiDB-lite"/>
    </source>
</evidence>
<evidence type="ECO:0000313" key="2">
    <source>
        <dbReference type="EMBL" id="KGN49869.1"/>
    </source>
</evidence>
<reference evidence="2 3" key="4">
    <citation type="journal article" date="2011" name="BMC Genomics">
        <title>RNA-Seq improves annotation of protein-coding genes in the cucumber genome.</title>
        <authorList>
            <person name="Li Z."/>
            <person name="Zhang Z."/>
            <person name="Yan P."/>
            <person name="Huang S."/>
            <person name="Fei Z."/>
            <person name="Lin K."/>
        </authorList>
    </citation>
    <scope>NUCLEOTIDE SEQUENCE [LARGE SCALE GENOMIC DNA]</scope>
    <source>
        <strain evidence="3">cv. 9930</strain>
    </source>
</reference>
<keyword evidence="3" id="KW-1185">Reference proteome</keyword>
<dbReference type="EMBL" id="CM002926">
    <property type="protein sequence ID" value="KGN49869.1"/>
    <property type="molecule type" value="Genomic_DNA"/>
</dbReference>
<dbReference type="AlphaFoldDB" id="A0A0A0KLX7"/>
<sequence length="159" mass="18754">MARENFVEEIRQDLREGRKRNTPDINNHNGQETRKKVEDLSAWVSTQCRGLTVSYKKRFEIKMILISFQVNAEVCNKCFRTVLLANKDNEPDTEQLRRYPSMTLDGKHQKHPPNCVVTKTKENRKIMGFEKHKYFVYVYGHEAMINLSEQTSVLNQTFQ</sequence>